<evidence type="ECO:0000256" key="1">
    <source>
        <dbReference type="SAM" id="MobiDB-lite"/>
    </source>
</evidence>
<dbReference type="EMBL" id="UZAM01017334">
    <property type="protein sequence ID" value="VDP46901.1"/>
    <property type="molecule type" value="Genomic_DNA"/>
</dbReference>
<dbReference type="OrthoDB" id="29145at2759"/>
<feature type="region of interest" description="Disordered" evidence="1">
    <location>
        <begin position="52"/>
        <end position="71"/>
    </location>
</feature>
<dbReference type="InterPro" id="IPR032413">
    <property type="entry name" value="Arm_3"/>
</dbReference>
<reference evidence="2 3" key="2">
    <citation type="submission" date="2018-11" db="EMBL/GenBank/DDBJ databases">
        <authorList>
            <consortium name="Pathogen Informatics"/>
        </authorList>
    </citation>
    <scope>NUCLEOTIDE SEQUENCE [LARGE SCALE GENOMIC DNA]</scope>
</reference>
<keyword evidence="3" id="KW-1185">Reference proteome</keyword>
<dbReference type="WBParaSite" id="SBAD_0001267201-mRNA-1">
    <property type="protein sequence ID" value="SBAD_0001267201-mRNA-1"/>
    <property type="gene ID" value="SBAD_0001267201"/>
</dbReference>
<organism evidence="4">
    <name type="scientific">Soboliphyme baturini</name>
    <dbReference type="NCBI Taxonomy" id="241478"/>
    <lineage>
        <taxon>Eukaryota</taxon>
        <taxon>Metazoa</taxon>
        <taxon>Ecdysozoa</taxon>
        <taxon>Nematoda</taxon>
        <taxon>Enoplea</taxon>
        <taxon>Dorylaimia</taxon>
        <taxon>Dioctophymatida</taxon>
        <taxon>Dioctophymatoidea</taxon>
        <taxon>Soboliphymatidae</taxon>
        <taxon>Soboliphyme</taxon>
    </lineage>
</organism>
<dbReference type="Pfam" id="PF16186">
    <property type="entry name" value="Arm_3"/>
    <property type="match status" value="1"/>
</dbReference>
<evidence type="ECO:0000313" key="3">
    <source>
        <dbReference type="Proteomes" id="UP000270296"/>
    </source>
</evidence>
<evidence type="ECO:0000313" key="4">
    <source>
        <dbReference type="WBParaSite" id="SBAD_0001267201-mRNA-1"/>
    </source>
</evidence>
<gene>
    <name evidence="2" type="ORF">SBAD_LOCUS12267</name>
</gene>
<evidence type="ECO:0000313" key="2">
    <source>
        <dbReference type="EMBL" id="VDP46901.1"/>
    </source>
</evidence>
<dbReference type="InterPro" id="IPR011989">
    <property type="entry name" value="ARM-like"/>
</dbReference>
<sequence length="71" mass="8317">MCYGLDKIEFLLNHENNDIYSKSMELIERFFGIESATDVRTAEPNVNEAENRFEFHVPEPKQVGNSDDFQF</sequence>
<dbReference type="Proteomes" id="UP000270296">
    <property type="component" value="Unassembled WGS sequence"/>
</dbReference>
<dbReference type="AlphaFoldDB" id="A0A183J8R9"/>
<proteinExistence type="predicted"/>
<dbReference type="Gene3D" id="1.25.10.10">
    <property type="entry name" value="Leucine-rich Repeat Variant"/>
    <property type="match status" value="1"/>
</dbReference>
<protein>
    <submittedName>
        <fullName evidence="4">Gag-pol polyprotein</fullName>
    </submittedName>
</protein>
<name>A0A183J8R9_9BILA</name>
<reference evidence="4" key="1">
    <citation type="submission" date="2016-06" db="UniProtKB">
        <authorList>
            <consortium name="WormBaseParasite"/>
        </authorList>
    </citation>
    <scope>IDENTIFICATION</scope>
</reference>
<accession>A0A183J8R9</accession>